<accession>A0A0B2VKL5</accession>
<evidence type="ECO:0000313" key="1">
    <source>
        <dbReference type="EMBL" id="KHN81555.1"/>
    </source>
</evidence>
<organism evidence="1 2">
    <name type="scientific">Toxocara canis</name>
    <name type="common">Canine roundworm</name>
    <dbReference type="NCBI Taxonomy" id="6265"/>
    <lineage>
        <taxon>Eukaryota</taxon>
        <taxon>Metazoa</taxon>
        <taxon>Ecdysozoa</taxon>
        <taxon>Nematoda</taxon>
        <taxon>Chromadorea</taxon>
        <taxon>Rhabditida</taxon>
        <taxon>Spirurina</taxon>
        <taxon>Ascaridomorpha</taxon>
        <taxon>Ascaridoidea</taxon>
        <taxon>Toxocaridae</taxon>
        <taxon>Toxocara</taxon>
    </lineage>
</organism>
<dbReference type="PANTHER" id="PTHR37445">
    <property type="entry name" value="PROTEIN CBG24663"/>
    <property type="match status" value="1"/>
</dbReference>
<dbReference type="PANTHER" id="PTHR37445:SF3">
    <property type="entry name" value="ZINC FINGER PHD-TYPE DOMAIN-CONTAINING PROTEIN"/>
    <property type="match status" value="1"/>
</dbReference>
<keyword evidence="2" id="KW-1185">Reference proteome</keyword>
<evidence type="ECO:0000313" key="2">
    <source>
        <dbReference type="Proteomes" id="UP000031036"/>
    </source>
</evidence>
<name>A0A0B2VKL5_TOXCA</name>
<dbReference type="STRING" id="6265.A0A0B2VKL5"/>
<dbReference type="AlphaFoldDB" id="A0A0B2VKL5"/>
<sequence>MLAVFSLAWATKQSSEMRRPWLPIFTKQVDTVDGVLDFLKHQKHYNSSLKCQSCLALVKAPGTDGVGHGFGDIAKLRGDIRADLREEIMAEVRQQLIPMVRELIQEVMDSVKSTVAATQFDQGTHYLDAVQQAEEKEIRERSVVLVGVNEVTDVPPRERNNVDCGTVLDIFDTINSDSVPHQIFRMGSQQEGRKRPIKVIFGNSHDAKQVLRNARSLKGTRFQHVFIRPSLTAEERKKQWEERQ</sequence>
<gene>
    <name evidence="1" type="ORF">Tcan_09019</name>
</gene>
<proteinExistence type="predicted"/>
<dbReference type="OrthoDB" id="6778856at2759"/>
<comment type="caution">
    <text evidence="1">The sequence shown here is derived from an EMBL/GenBank/DDBJ whole genome shotgun (WGS) entry which is preliminary data.</text>
</comment>
<dbReference type="EMBL" id="JPKZ01001490">
    <property type="protein sequence ID" value="KHN81555.1"/>
    <property type="molecule type" value="Genomic_DNA"/>
</dbReference>
<reference evidence="1 2" key="1">
    <citation type="submission" date="2014-11" db="EMBL/GenBank/DDBJ databases">
        <title>Genetic blueprint of the zoonotic pathogen Toxocara canis.</title>
        <authorList>
            <person name="Zhu X.-Q."/>
            <person name="Korhonen P.K."/>
            <person name="Cai H."/>
            <person name="Young N.D."/>
            <person name="Nejsum P."/>
            <person name="von Samson-Himmelstjerna G."/>
            <person name="Boag P.R."/>
            <person name="Tan P."/>
            <person name="Li Q."/>
            <person name="Min J."/>
            <person name="Yang Y."/>
            <person name="Wang X."/>
            <person name="Fang X."/>
            <person name="Hall R.S."/>
            <person name="Hofmann A."/>
            <person name="Sternberg P.W."/>
            <person name="Jex A.R."/>
            <person name="Gasser R.B."/>
        </authorList>
    </citation>
    <scope>NUCLEOTIDE SEQUENCE [LARGE SCALE GENOMIC DNA]</scope>
    <source>
        <strain evidence="1">PN_DK_2014</strain>
    </source>
</reference>
<protein>
    <submittedName>
        <fullName evidence="1">Uncharacterized protein</fullName>
    </submittedName>
</protein>
<dbReference type="Proteomes" id="UP000031036">
    <property type="component" value="Unassembled WGS sequence"/>
</dbReference>